<reference evidence="3" key="1">
    <citation type="submission" date="2019-10" db="EMBL/GenBank/DDBJ databases">
        <title>Draft genome sequece of Microseira wollei NIES-4236.</title>
        <authorList>
            <person name="Yamaguchi H."/>
            <person name="Suzuki S."/>
            <person name="Kawachi M."/>
        </authorList>
    </citation>
    <scope>NUCLEOTIDE SEQUENCE</scope>
    <source>
        <strain evidence="3">NIES-4236</strain>
    </source>
</reference>
<evidence type="ECO:0000313" key="4">
    <source>
        <dbReference type="Proteomes" id="UP001050975"/>
    </source>
</evidence>
<dbReference type="Proteomes" id="UP001050975">
    <property type="component" value="Unassembled WGS sequence"/>
</dbReference>
<proteinExistence type="predicted"/>
<evidence type="ECO:0000313" key="3">
    <source>
        <dbReference type="EMBL" id="GET44089.1"/>
    </source>
</evidence>
<dbReference type="InterPro" id="IPR016071">
    <property type="entry name" value="Staphylococal_nuclease_OB-fold"/>
</dbReference>
<keyword evidence="4" id="KW-1185">Reference proteome</keyword>
<protein>
    <submittedName>
        <fullName evidence="3">Nuclease</fullName>
    </submittedName>
</protein>
<gene>
    <name evidence="3" type="ORF">MiSe_89150</name>
</gene>
<dbReference type="EMBL" id="BLAY01000289">
    <property type="protein sequence ID" value="GET44089.1"/>
    <property type="molecule type" value="Genomic_DNA"/>
</dbReference>
<evidence type="ECO:0000259" key="2">
    <source>
        <dbReference type="PROSITE" id="PS50830"/>
    </source>
</evidence>
<keyword evidence="1" id="KW-0732">Signal</keyword>
<dbReference type="SUPFAM" id="SSF50199">
    <property type="entry name" value="Staphylococcal nuclease"/>
    <property type="match status" value="1"/>
</dbReference>
<dbReference type="InterPro" id="IPR035437">
    <property type="entry name" value="SNase_OB-fold_sf"/>
</dbReference>
<accession>A0AAV3XNJ1</accession>
<sequence length="157" mass="17759">MLIYKKLSILVICFALSVNCAHSATANEPRPADGEYRVQSVSDGDTIKVANIKGGNEITVRLACVDSEDLRYSQTPQALRSRDRLRQIFEQANMRVQLSFTGQDRFGRYVADARLANGMLVQEVLVRERIARFTPRYRNYCPNSFAVLQRAAGQSQR</sequence>
<name>A0AAV3XNJ1_9CYAN</name>
<dbReference type="RefSeq" id="WP_226593579.1">
    <property type="nucleotide sequence ID" value="NZ_BLAY01000289.1"/>
</dbReference>
<dbReference type="AlphaFoldDB" id="A0AAV3XNJ1"/>
<feature type="chain" id="PRO_5043337971" evidence="1">
    <location>
        <begin position="24"/>
        <end position="157"/>
    </location>
</feature>
<dbReference type="Gene3D" id="2.40.50.90">
    <property type="match status" value="1"/>
</dbReference>
<dbReference type="SMART" id="SM00318">
    <property type="entry name" value="SNc"/>
    <property type="match status" value="1"/>
</dbReference>
<organism evidence="3 4">
    <name type="scientific">Microseira wollei NIES-4236</name>
    <dbReference type="NCBI Taxonomy" id="2530354"/>
    <lineage>
        <taxon>Bacteria</taxon>
        <taxon>Bacillati</taxon>
        <taxon>Cyanobacteriota</taxon>
        <taxon>Cyanophyceae</taxon>
        <taxon>Oscillatoriophycideae</taxon>
        <taxon>Aerosakkonematales</taxon>
        <taxon>Aerosakkonemataceae</taxon>
        <taxon>Microseira</taxon>
    </lineage>
</organism>
<dbReference type="PROSITE" id="PS50830">
    <property type="entry name" value="TNASE_3"/>
    <property type="match status" value="1"/>
</dbReference>
<feature type="domain" description="TNase-like" evidence="2">
    <location>
        <begin position="32"/>
        <end position="157"/>
    </location>
</feature>
<comment type="caution">
    <text evidence="3">The sequence shown here is derived from an EMBL/GenBank/DDBJ whole genome shotgun (WGS) entry which is preliminary data.</text>
</comment>
<feature type="signal peptide" evidence="1">
    <location>
        <begin position="1"/>
        <end position="23"/>
    </location>
</feature>
<evidence type="ECO:0000256" key="1">
    <source>
        <dbReference type="SAM" id="SignalP"/>
    </source>
</evidence>